<reference evidence="1" key="1">
    <citation type="submission" date="2021-01" db="EMBL/GenBank/DDBJ databases">
        <title>Marivirga aurantiaca sp. nov., isolated from intertidal surface sediments.</title>
        <authorList>
            <person name="Zhang M."/>
        </authorList>
    </citation>
    <scope>NUCLEOTIDE SEQUENCE</scope>
    <source>
        <strain evidence="1">S37H4</strain>
    </source>
</reference>
<evidence type="ECO:0000313" key="2">
    <source>
        <dbReference type="Proteomes" id="UP000611723"/>
    </source>
</evidence>
<sequence>MSDKSIIFFDGVCNLCNGAVNFVIDRDPNAYFKLAPLQSEIAKQYLGEEKAEQLDSIVLFENGKLYQKSSAALRISRKLAGGWPLVYTFIIIPPFIRDFFYDIIARNRYKWFGKEDSCRLATPDIKERFLE</sequence>
<evidence type="ECO:0000313" key="1">
    <source>
        <dbReference type="EMBL" id="MBK6266795.1"/>
    </source>
</evidence>
<gene>
    <name evidence="1" type="ORF">JKA74_17260</name>
</gene>
<dbReference type="InterPro" id="IPR052927">
    <property type="entry name" value="DCC_oxidoreductase"/>
</dbReference>
<dbReference type="Pfam" id="PF04134">
    <property type="entry name" value="DCC1-like"/>
    <property type="match status" value="1"/>
</dbReference>
<dbReference type="PANTHER" id="PTHR33639">
    <property type="entry name" value="THIOL-DISULFIDE OXIDOREDUCTASE DCC"/>
    <property type="match status" value="1"/>
</dbReference>
<dbReference type="GO" id="GO:0015035">
    <property type="term" value="F:protein-disulfide reductase activity"/>
    <property type="evidence" value="ECO:0007669"/>
    <property type="project" value="InterPro"/>
</dbReference>
<protein>
    <submittedName>
        <fullName evidence="1">Thiol-disulfide oxidoreductase DCC family protein</fullName>
    </submittedName>
</protein>
<name>A0A934X1W8_9BACT</name>
<comment type="caution">
    <text evidence="1">The sequence shown here is derived from an EMBL/GenBank/DDBJ whole genome shotgun (WGS) entry which is preliminary data.</text>
</comment>
<keyword evidence="2" id="KW-1185">Reference proteome</keyword>
<organism evidence="1 2">
    <name type="scientific">Marivirga aurantiaca</name>
    <dbReference type="NCBI Taxonomy" id="2802615"/>
    <lineage>
        <taxon>Bacteria</taxon>
        <taxon>Pseudomonadati</taxon>
        <taxon>Bacteroidota</taxon>
        <taxon>Cytophagia</taxon>
        <taxon>Cytophagales</taxon>
        <taxon>Marivirgaceae</taxon>
        <taxon>Marivirga</taxon>
    </lineage>
</organism>
<proteinExistence type="predicted"/>
<dbReference type="Proteomes" id="UP000611723">
    <property type="component" value="Unassembled WGS sequence"/>
</dbReference>
<dbReference type="InterPro" id="IPR007263">
    <property type="entry name" value="DCC1-like"/>
</dbReference>
<dbReference type="PANTHER" id="PTHR33639:SF2">
    <property type="entry name" value="DUF393 DOMAIN-CONTAINING PROTEIN"/>
    <property type="match status" value="1"/>
</dbReference>
<accession>A0A934X1W8</accession>
<dbReference type="RefSeq" id="WP_201432480.1">
    <property type="nucleotide sequence ID" value="NZ_JAEQBW010000011.1"/>
</dbReference>
<dbReference type="EMBL" id="JAEQBW010000011">
    <property type="protein sequence ID" value="MBK6266795.1"/>
    <property type="molecule type" value="Genomic_DNA"/>
</dbReference>
<dbReference type="AlphaFoldDB" id="A0A934X1W8"/>